<dbReference type="PANTHER" id="PTHR10762">
    <property type="entry name" value="DIPHTHAMIDE BIOSYNTHESIS PROTEIN"/>
    <property type="match status" value="1"/>
</dbReference>
<dbReference type="InterPro" id="IPR016435">
    <property type="entry name" value="DPH1/DPH2"/>
</dbReference>
<dbReference type="SFLD" id="SFLDS00032">
    <property type="entry name" value="Radical_SAM_3-amino-3-carboxyp"/>
    <property type="match status" value="1"/>
</dbReference>
<evidence type="ECO:0000256" key="2">
    <source>
        <dbReference type="ARBA" id="ARBA00005156"/>
    </source>
</evidence>
<dbReference type="EC" id="2.5.1.108" evidence="3 10"/>
<reference evidence="11" key="1">
    <citation type="journal article" date="2020" name="mSystems">
        <title>Genome- and Community-Level Interaction Insights into Carbon Utilization and Element Cycling Functions of Hydrothermarchaeota in Hydrothermal Sediment.</title>
        <authorList>
            <person name="Zhou Z."/>
            <person name="Liu Y."/>
            <person name="Xu W."/>
            <person name="Pan J."/>
            <person name="Luo Z.H."/>
            <person name="Li M."/>
        </authorList>
    </citation>
    <scope>NUCLEOTIDE SEQUENCE [LARGE SCALE GENOMIC DNA]</scope>
    <source>
        <strain evidence="11">SpSt-125</strain>
    </source>
</reference>
<keyword evidence="4 10" id="KW-0808">Transferase</keyword>
<dbReference type="UniPathway" id="UPA00559"/>
<comment type="function">
    <text evidence="10">Catalyzes the first step of diphthamide biosynthesis, i.e. the transfer of the 3-amino-3-carboxypropyl group from S-adenosyl-L-methionine (SAM) to the C2 position of the imidazole ring of the target histidine residue in translation elongation factor 2 (EF-2).</text>
</comment>
<keyword evidence="8 10" id="KW-0411">Iron-sulfur</keyword>
<comment type="catalytic activity">
    <reaction evidence="9 10">
        <text>L-histidyl-[translation elongation factor 2] + S-adenosyl-L-methionine = 2-[(3S)-amino-3-carboxypropyl]-L-histidyl-[translation elongation factor 2] + S-methyl-5'-thioadenosine + H(+)</text>
        <dbReference type="Rhea" id="RHEA:36783"/>
        <dbReference type="Rhea" id="RHEA-COMP:9748"/>
        <dbReference type="Rhea" id="RHEA-COMP:9749"/>
        <dbReference type="ChEBI" id="CHEBI:15378"/>
        <dbReference type="ChEBI" id="CHEBI:17509"/>
        <dbReference type="ChEBI" id="CHEBI:29979"/>
        <dbReference type="ChEBI" id="CHEBI:59789"/>
        <dbReference type="ChEBI" id="CHEBI:73995"/>
        <dbReference type="EC" id="2.5.1.108"/>
    </reaction>
</comment>
<comment type="cofactor">
    <cofactor evidence="1 10">
        <name>[4Fe-4S] cluster</name>
        <dbReference type="ChEBI" id="CHEBI:49883"/>
    </cofactor>
</comment>
<dbReference type="InterPro" id="IPR042263">
    <property type="entry name" value="DPH1/DPH2_1"/>
</dbReference>
<dbReference type="GO" id="GO:0017183">
    <property type="term" value="P:protein histidyl modification to diphthamide"/>
    <property type="evidence" value="ECO:0007669"/>
    <property type="project" value="UniProtKB-UniRule"/>
</dbReference>
<evidence type="ECO:0000256" key="6">
    <source>
        <dbReference type="ARBA" id="ARBA00022723"/>
    </source>
</evidence>
<evidence type="ECO:0000256" key="10">
    <source>
        <dbReference type="PIRNR" id="PIRNR004967"/>
    </source>
</evidence>
<dbReference type="Gene3D" id="3.40.50.11860">
    <property type="entry name" value="Diphthamide synthesis DPH1/DPH2 domain 3"/>
    <property type="match status" value="1"/>
</dbReference>
<keyword evidence="5 10" id="KW-0949">S-adenosyl-L-methionine</keyword>
<proteinExistence type="inferred from homology"/>
<comment type="similarity">
    <text evidence="10">Belongs to the DPH1/DPH2 family.</text>
</comment>
<dbReference type="Pfam" id="PF01866">
    <property type="entry name" value="Diphthamide_syn"/>
    <property type="match status" value="1"/>
</dbReference>
<accession>A0A7J2U0A9</accession>
<dbReference type="InterPro" id="IPR035435">
    <property type="entry name" value="DPH1/DPH2_euk_archaea"/>
</dbReference>
<evidence type="ECO:0000256" key="3">
    <source>
        <dbReference type="ARBA" id="ARBA00012221"/>
    </source>
</evidence>
<evidence type="ECO:0000256" key="9">
    <source>
        <dbReference type="ARBA" id="ARBA00048403"/>
    </source>
</evidence>
<dbReference type="NCBIfam" id="TIGR00322">
    <property type="entry name" value="diphth2_R"/>
    <property type="match status" value="1"/>
</dbReference>
<evidence type="ECO:0000256" key="7">
    <source>
        <dbReference type="ARBA" id="ARBA00023004"/>
    </source>
</evidence>
<evidence type="ECO:0000256" key="5">
    <source>
        <dbReference type="ARBA" id="ARBA00022691"/>
    </source>
</evidence>
<evidence type="ECO:0000313" key="11">
    <source>
        <dbReference type="EMBL" id="HEM66136.1"/>
    </source>
</evidence>
<dbReference type="PIRSF" id="PIRSF004967">
    <property type="entry name" value="DPH1"/>
    <property type="match status" value="1"/>
</dbReference>
<name>A0A7J2U0A9_9CREN</name>
<gene>
    <name evidence="11" type="ORF">ENO26_00935</name>
</gene>
<keyword evidence="7 10" id="KW-0408">Iron</keyword>
<dbReference type="AlphaFoldDB" id="A0A7J2U0A9"/>
<dbReference type="Gene3D" id="3.40.50.11850">
    <property type="entry name" value="Diphthamide synthesis DPH1/DPH2 domain 2"/>
    <property type="match status" value="1"/>
</dbReference>
<keyword evidence="6 10" id="KW-0479">Metal-binding</keyword>
<keyword evidence="10" id="KW-0004">4Fe-4S</keyword>
<dbReference type="Gene3D" id="3.40.50.11840">
    <property type="entry name" value="Diphthamide synthesis DPH1/DPH2 domain 1"/>
    <property type="match status" value="1"/>
</dbReference>
<dbReference type="InterPro" id="IPR042265">
    <property type="entry name" value="DPH1/DPH2_3"/>
</dbReference>
<dbReference type="GO" id="GO:0090560">
    <property type="term" value="F:2-(3-amino-3-carboxypropyl)histidine synthase activity"/>
    <property type="evidence" value="ECO:0007669"/>
    <property type="project" value="UniProtKB-UniRule"/>
</dbReference>
<dbReference type="PANTHER" id="PTHR10762:SF1">
    <property type="entry name" value="2-(3-AMINO-3-CARBOXYPROPYL)HISTIDINE SYNTHASE SUBUNIT 1"/>
    <property type="match status" value="1"/>
</dbReference>
<organism evidence="11">
    <name type="scientific">Ignisphaera aggregans</name>
    <dbReference type="NCBI Taxonomy" id="334771"/>
    <lineage>
        <taxon>Archaea</taxon>
        <taxon>Thermoproteota</taxon>
        <taxon>Thermoprotei</taxon>
        <taxon>Desulfurococcales</taxon>
        <taxon>Desulfurococcaceae</taxon>
        <taxon>Ignisphaera</taxon>
    </lineage>
</organism>
<dbReference type="GO" id="GO:0051539">
    <property type="term" value="F:4 iron, 4 sulfur cluster binding"/>
    <property type="evidence" value="ECO:0007669"/>
    <property type="project" value="UniProtKB-UniRule"/>
</dbReference>
<comment type="caution">
    <text evidence="11">The sequence shown here is derived from an EMBL/GenBank/DDBJ whole genome shotgun (WGS) entry which is preliminary data.</text>
</comment>
<evidence type="ECO:0000256" key="1">
    <source>
        <dbReference type="ARBA" id="ARBA00001966"/>
    </source>
</evidence>
<sequence length="331" mass="37915">MPMSFCHYYDFEIETIVKFIREIKAKKILLQLPEGLQICASEIIQLLRNTFGDLEVILSQNPSFGSCLVDEYGAIESGADAIIHIGHIEYKYYKPKMPTLFIRGAYRGIDKDKITMLLSQVCKEQQNKVTICIGTTAQHMVEIDSFVKELRNCRIVYKGIILGCMPINPSNCDNTIIIAGGKFHCVTQALYNLSLGKHISTLCIDPYTNDLWNPEKDAEKILHVRLWKVREAFEARKWLIINGFYGQHRPYLINALIERLRSLGKEYVVTKALRITRDLLDNIGAESFDVIVITACPHVAFELDDYIKPVITAGEAMMALRRDLSRYIYPW</sequence>
<dbReference type="GO" id="GO:0046872">
    <property type="term" value="F:metal ion binding"/>
    <property type="evidence" value="ECO:0007669"/>
    <property type="project" value="UniProtKB-KW"/>
</dbReference>
<dbReference type="EMBL" id="DSEU01000004">
    <property type="protein sequence ID" value="HEM66136.1"/>
    <property type="molecule type" value="Genomic_DNA"/>
</dbReference>
<evidence type="ECO:0000256" key="4">
    <source>
        <dbReference type="ARBA" id="ARBA00022679"/>
    </source>
</evidence>
<protein>
    <recommendedName>
        <fullName evidence="3 10">2-(3-amino-3-carboxypropyl)histidine synthase</fullName>
        <ecNumber evidence="3 10">2.5.1.108</ecNumber>
    </recommendedName>
</protein>
<comment type="pathway">
    <text evidence="2 10">Protein modification; peptidyl-diphthamide biosynthesis.</text>
</comment>
<evidence type="ECO:0000256" key="8">
    <source>
        <dbReference type="ARBA" id="ARBA00023014"/>
    </source>
</evidence>
<dbReference type="InterPro" id="IPR042264">
    <property type="entry name" value="DPH1/DPH2_2"/>
</dbReference>